<reference evidence="2 3" key="1">
    <citation type="submission" date="2019-11" db="EMBL/GenBank/DDBJ databases">
        <authorList>
            <person name="Dong K."/>
        </authorList>
    </citation>
    <scope>NUCLEOTIDE SEQUENCE [LARGE SCALE GENOMIC DNA]</scope>
    <source>
        <strain evidence="2 3">NBRC 111993</strain>
    </source>
</reference>
<name>A0A6L6J6R6_9RHOB</name>
<dbReference type="InterPro" id="IPR018762">
    <property type="entry name" value="ChpT_C"/>
</dbReference>
<protein>
    <submittedName>
        <fullName evidence="2">Histidine phosphotransferase</fullName>
    </submittedName>
</protein>
<proteinExistence type="predicted"/>
<dbReference type="RefSeq" id="WP_155094656.1">
    <property type="nucleotide sequence ID" value="NZ_WMIE01000002.1"/>
</dbReference>
<evidence type="ECO:0000313" key="2">
    <source>
        <dbReference type="EMBL" id="MTH77276.1"/>
    </source>
</evidence>
<keyword evidence="2" id="KW-0808">Transferase</keyword>
<dbReference type="OrthoDB" id="9803702at2"/>
<dbReference type="EMBL" id="WMIE01000002">
    <property type="protein sequence ID" value="MTH77276.1"/>
    <property type="molecule type" value="Genomic_DNA"/>
</dbReference>
<comment type="caution">
    <text evidence="2">The sequence shown here is derived from an EMBL/GenBank/DDBJ whole genome shotgun (WGS) entry which is preliminary data.</text>
</comment>
<organism evidence="2 3">
    <name type="scientific">Paracoccus aestuariivivens</name>
    <dbReference type="NCBI Taxonomy" id="1820333"/>
    <lineage>
        <taxon>Bacteria</taxon>
        <taxon>Pseudomonadati</taxon>
        <taxon>Pseudomonadota</taxon>
        <taxon>Alphaproteobacteria</taxon>
        <taxon>Rhodobacterales</taxon>
        <taxon>Paracoccaceae</taxon>
        <taxon>Paracoccus</taxon>
    </lineage>
</organism>
<dbReference type="InterPro" id="IPR036890">
    <property type="entry name" value="HATPase_C_sf"/>
</dbReference>
<evidence type="ECO:0000259" key="1">
    <source>
        <dbReference type="Pfam" id="PF10090"/>
    </source>
</evidence>
<feature type="domain" description="Histidine phosphotransferase ChpT C-terminal" evidence="1">
    <location>
        <begin position="95"/>
        <end position="212"/>
    </location>
</feature>
<dbReference type="Gene3D" id="1.10.287.130">
    <property type="match status" value="1"/>
</dbReference>
<dbReference type="Proteomes" id="UP000478183">
    <property type="component" value="Unassembled WGS sequence"/>
</dbReference>
<keyword evidence="3" id="KW-1185">Reference proteome</keyword>
<gene>
    <name evidence="2" type="ORF">GL286_06010</name>
</gene>
<sequence>MDDLTIGRTSTSHEPLSPERLAALVSSRLCHDLISPLGAIGNGLELLQMSDAFKGVVKSAEYALIAESVEASRSRVRWFRMAFGTASSEQRVSLSELTGILSDLEKGGRLRARIEAEGDLPRIEARMILLALMCFETGLPWGGSVLVCRGPQGWRLVAEATRAKIDPALWAWLDPKPGRERPDPVPSEVHFALLAACAESAGRGISWELDESGGEISF</sequence>
<dbReference type="Pfam" id="PF10090">
    <property type="entry name" value="HPTransfase"/>
    <property type="match status" value="1"/>
</dbReference>
<dbReference type="GO" id="GO:0016740">
    <property type="term" value="F:transferase activity"/>
    <property type="evidence" value="ECO:0007669"/>
    <property type="project" value="UniProtKB-KW"/>
</dbReference>
<evidence type="ECO:0000313" key="3">
    <source>
        <dbReference type="Proteomes" id="UP000478183"/>
    </source>
</evidence>
<dbReference type="Gene3D" id="3.30.565.10">
    <property type="entry name" value="Histidine kinase-like ATPase, C-terminal domain"/>
    <property type="match status" value="1"/>
</dbReference>
<accession>A0A6L6J6R6</accession>
<dbReference type="AlphaFoldDB" id="A0A6L6J6R6"/>